<dbReference type="AlphaFoldDB" id="A0A1D2MMK7"/>
<sequence length="714" mass="81998">MKHTLLDNANANNLQLKARLASTLDRVDELQHLLKAHTETEKKLAGEADVLLQTTNDTVKTIESLHARLDRKKKVEETNLKHTDRFRKNLDKLLNDAEASLEKVKERNVLQTLDYFKLEDERKPLRKNLFDECHTVVSNTFNACMRINIQFTDFIEKLEKGTSHAIADSNMNFMVAMDNSDKSASSLKESLSDMVQAAKTQFGSMKAEINNLKTLIAKEFDQLEQDIKSTLSKDVAEFARLETVMTNLMSSFKTMAEQLDTNDRCFELRQQQYKGQYQQKITDMQRTLQELLTDTDEYVGGSAKSQKELVEKFSASREDCDTMLAEELKALQIAKAVPQETANKLNHYRERNVSSHQNHLTHLHEKVEERVQSTRQLEKKVSSVVTAHNEMLQERLTSVKAHNETINGTLKLFLNNANPCQTSLHKTYEHSREAFHKMLSNVADTESVFVSELHKSVDNQLEQLSDGLDRTANEIRKINGFQNEFWDVNYLKDLPTGATPMKREYQYPTKLSATSPHERVLSRYRSVSKTIRDTLVEQDSVVSDFSSTEMCVLVGESDGKNSVEERDRQKRESEVLEREQEERRLQRLEWEEQERQRLLLHKKTQVKLKKGVPFNEVLQDLARVKSPQEKMEEKNMDALMEKEGEIDLKDKNVTKCEVPRESSLDPVQNRPFSDGVLFEVSEAKENAVPTSKAAGGPSKKRRNSGGNKKKARSK</sequence>
<gene>
    <name evidence="4" type="ORF">Ocin01_12437</name>
</gene>
<reference evidence="4 5" key="1">
    <citation type="journal article" date="2016" name="Genome Biol. Evol.">
        <title>Gene Family Evolution Reflects Adaptation to Soil Environmental Stressors in the Genome of the Collembolan Orchesella cincta.</title>
        <authorList>
            <person name="Faddeeva-Vakhrusheva A."/>
            <person name="Derks M.F."/>
            <person name="Anvar S.Y."/>
            <person name="Agamennone V."/>
            <person name="Suring W."/>
            <person name="Smit S."/>
            <person name="van Straalen N.M."/>
            <person name="Roelofs D."/>
        </authorList>
    </citation>
    <scope>NUCLEOTIDE SEQUENCE [LARGE SCALE GENOMIC DNA]</scope>
    <source>
        <tissue evidence="4">Mixed pool</tissue>
    </source>
</reference>
<feature type="region of interest" description="Disordered" evidence="2">
    <location>
        <begin position="681"/>
        <end position="714"/>
    </location>
</feature>
<dbReference type="EMBL" id="LJIJ01000836">
    <property type="protein sequence ID" value="ODM94257.1"/>
    <property type="molecule type" value="Genomic_DNA"/>
</dbReference>
<dbReference type="GO" id="GO:0008017">
    <property type="term" value="F:microtubule binding"/>
    <property type="evidence" value="ECO:0007669"/>
    <property type="project" value="InterPro"/>
</dbReference>
<organism evidence="4 5">
    <name type="scientific">Orchesella cincta</name>
    <name type="common">Springtail</name>
    <name type="synonym">Podura cincta</name>
    <dbReference type="NCBI Taxonomy" id="48709"/>
    <lineage>
        <taxon>Eukaryota</taxon>
        <taxon>Metazoa</taxon>
        <taxon>Ecdysozoa</taxon>
        <taxon>Arthropoda</taxon>
        <taxon>Hexapoda</taxon>
        <taxon>Collembola</taxon>
        <taxon>Entomobryomorpha</taxon>
        <taxon>Entomobryoidea</taxon>
        <taxon>Orchesellidae</taxon>
        <taxon>Orchesellinae</taxon>
        <taxon>Orchesella</taxon>
    </lineage>
</organism>
<dbReference type="Proteomes" id="UP000094527">
    <property type="component" value="Unassembled WGS sequence"/>
</dbReference>
<accession>A0A1D2MMK7</accession>
<keyword evidence="1" id="KW-0175">Coiled coil</keyword>
<evidence type="ECO:0000256" key="2">
    <source>
        <dbReference type="SAM" id="MobiDB-lite"/>
    </source>
</evidence>
<evidence type="ECO:0000313" key="4">
    <source>
        <dbReference type="EMBL" id="ODM94257.1"/>
    </source>
</evidence>
<name>A0A1D2MMK7_ORCCI</name>
<dbReference type="InterPro" id="IPR025901">
    <property type="entry name" value="Kinesin-assoc_MT-bd_dom"/>
</dbReference>
<comment type="caution">
    <text evidence="4">The sequence shown here is derived from an EMBL/GenBank/DDBJ whole genome shotgun (WGS) entry which is preliminary data.</text>
</comment>
<feature type="coiled-coil region" evidence="1">
    <location>
        <begin position="571"/>
        <end position="598"/>
    </location>
</feature>
<dbReference type="Pfam" id="PF13931">
    <property type="entry name" value="Microtub_bind"/>
    <property type="match status" value="1"/>
</dbReference>
<feature type="domain" description="Kinesin-associated microtubule-binding" evidence="3">
    <location>
        <begin position="492"/>
        <end position="552"/>
    </location>
</feature>
<feature type="compositionally biased region" description="Basic residues" evidence="2">
    <location>
        <begin position="698"/>
        <end position="714"/>
    </location>
</feature>
<evidence type="ECO:0000256" key="1">
    <source>
        <dbReference type="SAM" id="Coils"/>
    </source>
</evidence>
<proteinExistence type="predicted"/>
<dbReference type="OrthoDB" id="6436931at2759"/>
<keyword evidence="5" id="KW-1185">Reference proteome</keyword>
<evidence type="ECO:0000313" key="5">
    <source>
        <dbReference type="Proteomes" id="UP000094527"/>
    </source>
</evidence>
<protein>
    <submittedName>
        <fullName evidence="4">Kinesin-like protein KIF11</fullName>
    </submittedName>
</protein>
<dbReference type="STRING" id="48709.A0A1D2MMK7"/>
<dbReference type="OMA" id="CNASEAN"/>
<evidence type="ECO:0000259" key="3">
    <source>
        <dbReference type="Pfam" id="PF13931"/>
    </source>
</evidence>